<accession>K0KCK2</accession>
<keyword evidence="2" id="KW-0732">Signal</keyword>
<feature type="compositionally biased region" description="Basic and acidic residues" evidence="1">
    <location>
        <begin position="110"/>
        <end position="137"/>
    </location>
</feature>
<dbReference type="Proteomes" id="UP000006281">
    <property type="component" value="Chromosome"/>
</dbReference>
<proteinExistence type="predicted"/>
<evidence type="ECO:0000313" key="4">
    <source>
        <dbReference type="Proteomes" id="UP000006281"/>
    </source>
</evidence>
<evidence type="ECO:0000313" key="3">
    <source>
        <dbReference type="EMBL" id="CCH35272.1"/>
    </source>
</evidence>
<dbReference type="OrthoDB" id="3734014at2"/>
<dbReference type="eggNOG" id="COG4991">
    <property type="taxonomic scope" value="Bacteria"/>
</dbReference>
<organism evidence="3 4">
    <name type="scientific">Saccharothrix espanaensis (strain ATCC 51144 / DSM 44229 / JCM 9112 / NBRC 15066 / NRRL 15764)</name>
    <dbReference type="NCBI Taxonomy" id="1179773"/>
    <lineage>
        <taxon>Bacteria</taxon>
        <taxon>Bacillati</taxon>
        <taxon>Actinomycetota</taxon>
        <taxon>Actinomycetes</taxon>
        <taxon>Pseudonocardiales</taxon>
        <taxon>Pseudonocardiaceae</taxon>
        <taxon>Saccharothrix</taxon>
    </lineage>
</organism>
<dbReference type="EMBL" id="HE804045">
    <property type="protein sequence ID" value="CCH35272.1"/>
    <property type="molecule type" value="Genomic_DNA"/>
</dbReference>
<gene>
    <name evidence="3" type="ordered locus">BN6_80540</name>
</gene>
<dbReference type="STRING" id="1179773.BN6_80540"/>
<dbReference type="PATRIC" id="fig|1179773.3.peg.8130"/>
<dbReference type="AlphaFoldDB" id="K0KCK2"/>
<sequence>MPRRYVLTTLTVAAALTSAFTAPATAARSGAWHADLSVVDADDVGVTSDGRSVRLDRSAPTPAGARVALRTGFLHLAPHHLDAPANTIAATVRGDIPTGAGITVDVRGALDDDHQRAGRSADGRLPEGEQAESERAGGGRWTEWVEAGVNAPAVLPAVVRTVQVRVNLTAADQSPAVDEVALTPSTGPSGRISIADGPGSTFRVFATREGLVGGTTANGHVIVDNDHFAALPSRRGLSTKDTGSYSVQVCAENGRCEWTPVWDVGPWNTRDDHWNPPDAREMWQDLPHGKPQAQAAYQDSYNDGKDQFGRRVANPAGIDLADGTFWHGLRLADNAWVTVTYLWTGSGPTAFVDTPHGTVTVRTGPSTEAPDVGAAADHAQVRIECRVTGQSVTGSQGTSDVWLRLAPDRYVERANLVDVPDVPAC</sequence>
<feature type="region of interest" description="Disordered" evidence="1">
    <location>
        <begin position="110"/>
        <end position="140"/>
    </location>
</feature>
<dbReference type="BioCyc" id="SESP1179773:BN6_RS38975-MONOMER"/>
<feature type="signal peptide" evidence="2">
    <location>
        <begin position="1"/>
        <end position="26"/>
    </location>
</feature>
<dbReference type="HOGENOM" id="CLU_054743_0_0_11"/>
<name>K0KCK2_SACES</name>
<evidence type="ECO:0000256" key="2">
    <source>
        <dbReference type="SAM" id="SignalP"/>
    </source>
</evidence>
<keyword evidence="4" id="KW-1185">Reference proteome</keyword>
<evidence type="ECO:0008006" key="5">
    <source>
        <dbReference type="Google" id="ProtNLM"/>
    </source>
</evidence>
<dbReference type="RefSeq" id="WP_015105379.1">
    <property type="nucleotide sequence ID" value="NC_019673.1"/>
</dbReference>
<dbReference type="KEGG" id="sesp:BN6_80540"/>
<feature type="chain" id="PRO_5003834222" description="Secreted protein" evidence="2">
    <location>
        <begin position="27"/>
        <end position="425"/>
    </location>
</feature>
<evidence type="ECO:0000256" key="1">
    <source>
        <dbReference type="SAM" id="MobiDB-lite"/>
    </source>
</evidence>
<reference evidence="3 4" key="1">
    <citation type="journal article" date="2012" name="BMC Genomics">
        <title>Complete genome sequence of Saccharothrix espanaensis DSM 44229T and comparison to the other completely sequenced Pseudonocardiaceae.</title>
        <authorList>
            <person name="Strobel T."/>
            <person name="Al-Dilaimi A."/>
            <person name="Blom J."/>
            <person name="Gessner A."/>
            <person name="Kalinowski J."/>
            <person name="Luzhetska M."/>
            <person name="Puhler A."/>
            <person name="Szczepanowski R."/>
            <person name="Bechthold A."/>
            <person name="Ruckert C."/>
        </authorList>
    </citation>
    <scope>NUCLEOTIDE SEQUENCE [LARGE SCALE GENOMIC DNA]</scope>
    <source>
        <strain evidence="4">ATCC 51144 / DSM 44229 / JCM 9112 / NBRC 15066 / NRRL 15764</strain>
    </source>
</reference>
<protein>
    <recommendedName>
        <fullName evidence="5">Secreted protein</fullName>
    </recommendedName>
</protein>